<dbReference type="OrthoDB" id="1778949at2"/>
<feature type="compositionally biased region" description="Basic and acidic residues" evidence="1">
    <location>
        <begin position="85"/>
        <end position="100"/>
    </location>
</feature>
<accession>A0A1H0JHT9</accession>
<dbReference type="EMBL" id="FNIT01000006">
    <property type="protein sequence ID" value="SDO43276.1"/>
    <property type="molecule type" value="Genomic_DNA"/>
</dbReference>
<reference evidence="2 3" key="1">
    <citation type="submission" date="2016-10" db="EMBL/GenBank/DDBJ databases">
        <authorList>
            <person name="de Groot N.N."/>
        </authorList>
    </citation>
    <scope>NUCLEOTIDE SEQUENCE [LARGE SCALE GENOMIC DNA]</scope>
    <source>
        <strain evidence="3">L7-484,KACC 16230,DSM 25025</strain>
    </source>
</reference>
<evidence type="ECO:0000313" key="3">
    <source>
        <dbReference type="Proteomes" id="UP000198793"/>
    </source>
</evidence>
<protein>
    <recommendedName>
        <fullName evidence="4">SHOCT domain-containing protein</fullName>
    </recommendedName>
</protein>
<organism evidence="2 3">
    <name type="scientific">Aureimonas jatrophae</name>
    <dbReference type="NCBI Taxonomy" id="1166073"/>
    <lineage>
        <taxon>Bacteria</taxon>
        <taxon>Pseudomonadati</taxon>
        <taxon>Pseudomonadota</taxon>
        <taxon>Alphaproteobacteria</taxon>
        <taxon>Hyphomicrobiales</taxon>
        <taxon>Aurantimonadaceae</taxon>
        <taxon>Aureimonas</taxon>
    </lineage>
</organism>
<dbReference type="RefSeq" id="WP_090674552.1">
    <property type="nucleotide sequence ID" value="NZ_FNIT01000006.1"/>
</dbReference>
<evidence type="ECO:0000313" key="2">
    <source>
        <dbReference type="EMBL" id="SDO43276.1"/>
    </source>
</evidence>
<dbReference type="Proteomes" id="UP000198793">
    <property type="component" value="Unassembled WGS sequence"/>
</dbReference>
<keyword evidence="3" id="KW-1185">Reference proteome</keyword>
<evidence type="ECO:0008006" key="4">
    <source>
        <dbReference type="Google" id="ProtNLM"/>
    </source>
</evidence>
<proteinExistence type="predicted"/>
<dbReference type="STRING" id="1166073.SAMN05192530_106193"/>
<evidence type="ECO:0000256" key="1">
    <source>
        <dbReference type="SAM" id="MobiDB-lite"/>
    </source>
</evidence>
<dbReference type="AlphaFoldDB" id="A0A1H0JHT9"/>
<name>A0A1H0JHT9_9HYPH</name>
<feature type="region of interest" description="Disordered" evidence="1">
    <location>
        <begin position="76"/>
        <end position="119"/>
    </location>
</feature>
<gene>
    <name evidence="2" type="ORF">SAMN05192530_106193</name>
</gene>
<sequence>MGETIETLGMRHGFSREAVSVLADALRRGGGTQAQFSHPELGGMGQWSKGGMIMIGAMNDHGLKARVAALAQDLSGQDLGNATAPDDRGDRGDRDGREPPHASWWPSDLGRASSTGEQNGVRYAVFPDTRRLAIERDGRTTVYDTGDHEIVGAAQSQGHDTRLRLSSRNGNLDIESLPVVR</sequence>